<accession>A0A0C3L5D8</accession>
<proteinExistence type="predicted"/>
<protein>
    <submittedName>
        <fullName evidence="2">Uncharacterized protein</fullName>
    </submittedName>
</protein>
<organism evidence="2 3">
    <name type="scientific">Tulasnella calospora MUT 4182</name>
    <dbReference type="NCBI Taxonomy" id="1051891"/>
    <lineage>
        <taxon>Eukaryota</taxon>
        <taxon>Fungi</taxon>
        <taxon>Dikarya</taxon>
        <taxon>Basidiomycota</taxon>
        <taxon>Agaricomycotina</taxon>
        <taxon>Agaricomycetes</taxon>
        <taxon>Cantharellales</taxon>
        <taxon>Tulasnellaceae</taxon>
        <taxon>Tulasnella</taxon>
    </lineage>
</organism>
<evidence type="ECO:0000313" key="2">
    <source>
        <dbReference type="EMBL" id="KIO28998.1"/>
    </source>
</evidence>
<feature type="compositionally biased region" description="Polar residues" evidence="1">
    <location>
        <begin position="16"/>
        <end position="27"/>
    </location>
</feature>
<evidence type="ECO:0000256" key="1">
    <source>
        <dbReference type="SAM" id="MobiDB-lite"/>
    </source>
</evidence>
<keyword evidence="3" id="KW-1185">Reference proteome</keyword>
<dbReference type="OrthoDB" id="286233at2759"/>
<dbReference type="Gene3D" id="1.25.40.10">
    <property type="entry name" value="Tetratricopeptide repeat domain"/>
    <property type="match status" value="1"/>
</dbReference>
<sequence length="285" mass="31846">MQNEEYSPADAGHAPETSNNEDSTSGGPAQRKNDNGTLKEFVRLIRLGNSAAHLADLRRGYRSGIPPQPNTSYMPLGPEIVNFKCRAVITDFGSAHHPVAKDLNKERERGTSALTVTRSRPLSLYPSLVSDVWALGWVAYEEGKAANALKELAQIQRASTGTREGRNEYSRAAAFYSGYLQIQTNTGDRYGRADALWGLTEAHRLRTECSQAMKFYSGPLTTFTDLNDRYWRALALRGIGDTHRDLSSAIHHYEETAEIFTQLGETHREAFVLKQAANIRRLMER</sequence>
<dbReference type="AlphaFoldDB" id="A0A0C3L5D8"/>
<feature type="region of interest" description="Disordered" evidence="1">
    <location>
        <begin position="1"/>
        <end position="35"/>
    </location>
</feature>
<dbReference type="HOGENOM" id="CLU_977253_0_0_1"/>
<dbReference type="EMBL" id="KN822988">
    <property type="protein sequence ID" value="KIO28998.1"/>
    <property type="molecule type" value="Genomic_DNA"/>
</dbReference>
<reference evidence="2 3" key="1">
    <citation type="submission" date="2014-04" db="EMBL/GenBank/DDBJ databases">
        <authorList>
            <consortium name="DOE Joint Genome Institute"/>
            <person name="Kuo A."/>
            <person name="Girlanda M."/>
            <person name="Perotto S."/>
            <person name="Kohler A."/>
            <person name="Nagy L.G."/>
            <person name="Floudas D."/>
            <person name="Copeland A."/>
            <person name="Barry K.W."/>
            <person name="Cichocki N."/>
            <person name="Veneault-Fourrey C."/>
            <person name="LaButti K."/>
            <person name="Lindquist E.A."/>
            <person name="Lipzen A."/>
            <person name="Lundell T."/>
            <person name="Morin E."/>
            <person name="Murat C."/>
            <person name="Sun H."/>
            <person name="Tunlid A."/>
            <person name="Henrissat B."/>
            <person name="Grigoriev I.V."/>
            <person name="Hibbett D.S."/>
            <person name="Martin F."/>
            <person name="Nordberg H.P."/>
            <person name="Cantor M.N."/>
            <person name="Hua S.X."/>
        </authorList>
    </citation>
    <scope>NUCLEOTIDE SEQUENCE [LARGE SCALE GENOMIC DNA]</scope>
    <source>
        <strain evidence="2 3">MUT 4182</strain>
    </source>
</reference>
<reference evidence="3" key="2">
    <citation type="submission" date="2015-01" db="EMBL/GenBank/DDBJ databases">
        <title>Evolutionary Origins and Diversification of the Mycorrhizal Mutualists.</title>
        <authorList>
            <consortium name="DOE Joint Genome Institute"/>
            <consortium name="Mycorrhizal Genomics Consortium"/>
            <person name="Kohler A."/>
            <person name="Kuo A."/>
            <person name="Nagy L.G."/>
            <person name="Floudas D."/>
            <person name="Copeland A."/>
            <person name="Barry K.W."/>
            <person name="Cichocki N."/>
            <person name="Veneault-Fourrey C."/>
            <person name="LaButti K."/>
            <person name="Lindquist E.A."/>
            <person name="Lipzen A."/>
            <person name="Lundell T."/>
            <person name="Morin E."/>
            <person name="Murat C."/>
            <person name="Riley R."/>
            <person name="Ohm R."/>
            <person name="Sun H."/>
            <person name="Tunlid A."/>
            <person name="Henrissat B."/>
            <person name="Grigoriev I.V."/>
            <person name="Hibbett D.S."/>
            <person name="Martin F."/>
        </authorList>
    </citation>
    <scope>NUCLEOTIDE SEQUENCE [LARGE SCALE GENOMIC DNA]</scope>
    <source>
        <strain evidence="3">MUT 4182</strain>
    </source>
</reference>
<dbReference type="Proteomes" id="UP000054248">
    <property type="component" value="Unassembled WGS sequence"/>
</dbReference>
<evidence type="ECO:0000313" key="3">
    <source>
        <dbReference type="Proteomes" id="UP000054248"/>
    </source>
</evidence>
<dbReference type="InterPro" id="IPR011990">
    <property type="entry name" value="TPR-like_helical_dom_sf"/>
</dbReference>
<name>A0A0C3L5D8_9AGAM</name>
<gene>
    <name evidence="2" type="ORF">M407DRAFT_21899</name>
</gene>
<dbReference type="SUPFAM" id="SSF48452">
    <property type="entry name" value="TPR-like"/>
    <property type="match status" value="1"/>
</dbReference>